<proteinExistence type="predicted"/>
<protein>
    <recommendedName>
        <fullName evidence="3">DUF11 domain-containing protein</fullName>
    </recommendedName>
</protein>
<keyword evidence="2" id="KW-1185">Reference proteome</keyword>
<dbReference type="InterPro" id="IPR018247">
    <property type="entry name" value="EF_Hand_1_Ca_BS"/>
</dbReference>
<dbReference type="PROSITE" id="PS00018">
    <property type="entry name" value="EF_HAND_1"/>
    <property type="match status" value="1"/>
</dbReference>
<evidence type="ECO:0000313" key="1">
    <source>
        <dbReference type="EMBL" id="MFC6662583.1"/>
    </source>
</evidence>
<dbReference type="Proteomes" id="UP001596317">
    <property type="component" value="Unassembled WGS sequence"/>
</dbReference>
<sequence length="421" mass="43438">MDDAGQNVTTPSNGVTLTVRHVAAVEITPNGSATQPGQTVIGRPGQDGVLTYLIRNPSNGNDIYTLDTQAQPGVTSALVTYWADDGDGRFDPDKDSPVSTVSLQPDEERVLFATYPVPSGAQSGATFVFGPRATSGVDQAVTDRDNFGQISTQAVLSLTFSASQNGTSTSPGSVTYTHELHNTGNAPLTAQALALTDSGGAWSYAYQIGDAGAASTLQDALALWNGTLASGQRLPIRVTVTAPTGLAGGVQDTLQLGASIVTPSSETVDNQTPAPLTLTDVTMILKGVPSSAKTVQSCGQDATCAAPVSITDGLVQPNEYLLYTITGSNGGNGGLRRPILKDTLPQHLKGVTFRGVASLNAGQLLYSLDGQSWTLQVPSIQDAEGVTVYLGWDSNSDGVVTSEDVLPAGEGLTLTLITAVK</sequence>
<organism evidence="1 2">
    <name type="scientific">Deinococcus multiflagellatus</name>
    <dbReference type="NCBI Taxonomy" id="1656887"/>
    <lineage>
        <taxon>Bacteria</taxon>
        <taxon>Thermotogati</taxon>
        <taxon>Deinococcota</taxon>
        <taxon>Deinococci</taxon>
        <taxon>Deinococcales</taxon>
        <taxon>Deinococcaceae</taxon>
        <taxon>Deinococcus</taxon>
    </lineage>
</organism>
<accession>A0ABW1ZPQ9</accession>
<dbReference type="EMBL" id="JBHSWB010000002">
    <property type="protein sequence ID" value="MFC6662583.1"/>
    <property type="molecule type" value="Genomic_DNA"/>
</dbReference>
<reference evidence="2" key="1">
    <citation type="journal article" date="2019" name="Int. J. Syst. Evol. Microbiol.">
        <title>The Global Catalogue of Microorganisms (GCM) 10K type strain sequencing project: providing services to taxonomists for standard genome sequencing and annotation.</title>
        <authorList>
            <consortium name="The Broad Institute Genomics Platform"/>
            <consortium name="The Broad Institute Genome Sequencing Center for Infectious Disease"/>
            <person name="Wu L."/>
            <person name="Ma J."/>
        </authorList>
    </citation>
    <scope>NUCLEOTIDE SEQUENCE [LARGE SCALE GENOMIC DNA]</scope>
    <source>
        <strain evidence="2">CCUG 63830</strain>
    </source>
</reference>
<comment type="caution">
    <text evidence="1">The sequence shown here is derived from an EMBL/GenBank/DDBJ whole genome shotgun (WGS) entry which is preliminary data.</text>
</comment>
<evidence type="ECO:0008006" key="3">
    <source>
        <dbReference type="Google" id="ProtNLM"/>
    </source>
</evidence>
<name>A0ABW1ZPQ9_9DEIO</name>
<dbReference type="RefSeq" id="WP_380058553.1">
    <property type="nucleotide sequence ID" value="NZ_JBHSWB010000002.1"/>
</dbReference>
<gene>
    <name evidence="1" type="ORF">ACFP90_21235</name>
</gene>
<evidence type="ECO:0000313" key="2">
    <source>
        <dbReference type="Proteomes" id="UP001596317"/>
    </source>
</evidence>